<sequence length="69" mass="7339">MGERYVVVDPLEGYEEALIGELSNIELTTGDRRGYAAGGGRTTPTTMSSESTGCCSVVVDMILHLLGMK</sequence>
<evidence type="ECO:0000313" key="1">
    <source>
        <dbReference type="EMBL" id="OWM82073.1"/>
    </source>
</evidence>
<proteinExistence type="predicted"/>
<accession>A0A218XAV7</accession>
<dbReference type="Proteomes" id="UP000197138">
    <property type="component" value="Unassembled WGS sequence"/>
</dbReference>
<comment type="caution">
    <text evidence="1">The sequence shown here is derived from an EMBL/GenBank/DDBJ whole genome shotgun (WGS) entry which is preliminary data.</text>
</comment>
<gene>
    <name evidence="1" type="ORF">CDL15_Pgr001647</name>
</gene>
<dbReference type="AlphaFoldDB" id="A0A218XAV7"/>
<organism evidence="1 2">
    <name type="scientific">Punica granatum</name>
    <name type="common">Pomegranate</name>
    <dbReference type="NCBI Taxonomy" id="22663"/>
    <lineage>
        <taxon>Eukaryota</taxon>
        <taxon>Viridiplantae</taxon>
        <taxon>Streptophyta</taxon>
        <taxon>Embryophyta</taxon>
        <taxon>Tracheophyta</taxon>
        <taxon>Spermatophyta</taxon>
        <taxon>Magnoliopsida</taxon>
        <taxon>eudicotyledons</taxon>
        <taxon>Gunneridae</taxon>
        <taxon>Pentapetalae</taxon>
        <taxon>rosids</taxon>
        <taxon>malvids</taxon>
        <taxon>Myrtales</taxon>
        <taxon>Lythraceae</taxon>
        <taxon>Punica</taxon>
    </lineage>
</organism>
<protein>
    <submittedName>
        <fullName evidence="1">Uncharacterized protein</fullName>
    </submittedName>
</protein>
<reference evidence="2" key="1">
    <citation type="journal article" date="2017" name="Plant J.">
        <title>The pomegranate (Punica granatum L.) genome and the genomics of punicalagin biosynthesis.</title>
        <authorList>
            <person name="Qin G."/>
            <person name="Xu C."/>
            <person name="Ming R."/>
            <person name="Tang H."/>
            <person name="Guyot R."/>
            <person name="Kramer E.M."/>
            <person name="Hu Y."/>
            <person name="Yi X."/>
            <person name="Qi Y."/>
            <person name="Xu X."/>
            <person name="Gao Z."/>
            <person name="Pan H."/>
            <person name="Jian J."/>
            <person name="Tian Y."/>
            <person name="Yue Z."/>
            <person name="Xu Y."/>
        </authorList>
    </citation>
    <scope>NUCLEOTIDE SEQUENCE [LARGE SCALE GENOMIC DNA]</scope>
    <source>
        <strain evidence="2">cv. Dabenzi</strain>
    </source>
</reference>
<name>A0A218XAV7_PUNGR</name>
<evidence type="ECO:0000313" key="2">
    <source>
        <dbReference type="Proteomes" id="UP000197138"/>
    </source>
</evidence>
<dbReference type="EMBL" id="MTKT01002011">
    <property type="protein sequence ID" value="OWM82073.1"/>
    <property type="molecule type" value="Genomic_DNA"/>
</dbReference>